<gene>
    <name evidence="1" type="ORF">PHJA_002654000</name>
</gene>
<sequence length="66" mass="7304">MPPNTSTRAQTRQAFLVVNGGQDLPTTGGPLSISDSDYGLIEFNKEGVEALVNEKLRIKYNFNYKV</sequence>
<dbReference type="AlphaFoldDB" id="A0A830D5H1"/>
<reference evidence="1" key="1">
    <citation type="submission" date="2020-07" db="EMBL/GenBank/DDBJ databases">
        <title>Ethylene signaling mediates host invasion by parasitic plants.</title>
        <authorList>
            <person name="Yoshida S."/>
        </authorList>
    </citation>
    <scope>NUCLEOTIDE SEQUENCE</scope>
    <source>
        <strain evidence="1">Okayama</strain>
    </source>
</reference>
<dbReference type="OrthoDB" id="1732751at2759"/>
<accession>A0A830D5H1</accession>
<dbReference type="Proteomes" id="UP000653305">
    <property type="component" value="Unassembled WGS sequence"/>
</dbReference>
<keyword evidence="2" id="KW-1185">Reference proteome</keyword>
<comment type="caution">
    <text evidence="1">The sequence shown here is derived from an EMBL/GenBank/DDBJ whole genome shotgun (WGS) entry which is preliminary data.</text>
</comment>
<proteinExistence type="predicted"/>
<name>A0A830D5H1_9LAMI</name>
<organism evidence="1 2">
    <name type="scientific">Phtheirospermum japonicum</name>
    <dbReference type="NCBI Taxonomy" id="374723"/>
    <lineage>
        <taxon>Eukaryota</taxon>
        <taxon>Viridiplantae</taxon>
        <taxon>Streptophyta</taxon>
        <taxon>Embryophyta</taxon>
        <taxon>Tracheophyta</taxon>
        <taxon>Spermatophyta</taxon>
        <taxon>Magnoliopsida</taxon>
        <taxon>eudicotyledons</taxon>
        <taxon>Gunneridae</taxon>
        <taxon>Pentapetalae</taxon>
        <taxon>asterids</taxon>
        <taxon>lamiids</taxon>
        <taxon>Lamiales</taxon>
        <taxon>Orobanchaceae</taxon>
        <taxon>Orobanchaceae incertae sedis</taxon>
        <taxon>Phtheirospermum</taxon>
    </lineage>
</organism>
<evidence type="ECO:0000313" key="1">
    <source>
        <dbReference type="EMBL" id="GFQ05099.1"/>
    </source>
</evidence>
<evidence type="ECO:0000313" key="2">
    <source>
        <dbReference type="Proteomes" id="UP000653305"/>
    </source>
</evidence>
<protein>
    <submittedName>
        <fullName evidence="1">Kinesin-3</fullName>
    </submittedName>
</protein>
<dbReference type="EMBL" id="BMAC01001015">
    <property type="protein sequence ID" value="GFQ05099.1"/>
    <property type="molecule type" value="Genomic_DNA"/>
</dbReference>